<sequence>MQLIQREQLSNLQVVTAGAGANKTPSAVTLTITKQNGLNLVITPQAAAASAS</sequence>
<protein>
    <submittedName>
        <fullName evidence="1">Uncharacterized protein</fullName>
    </submittedName>
</protein>
<organism evidence="1 2">
    <name type="scientific">Paraburkholderia sacchari</name>
    <dbReference type="NCBI Taxonomy" id="159450"/>
    <lineage>
        <taxon>Bacteria</taxon>
        <taxon>Pseudomonadati</taxon>
        <taxon>Pseudomonadota</taxon>
        <taxon>Betaproteobacteria</taxon>
        <taxon>Burkholderiales</taxon>
        <taxon>Burkholderiaceae</taxon>
        <taxon>Paraburkholderia</taxon>
    </lineage>
</organism>
<dbReference type="EMBL" id="JTDB02000006">
    <property type="protein sequence ID" value="NLP63814.1"/>
    <property type="molecule type" value="Genomic_DNA"/>
</dbReference>
<accession>A0A8T6ZHU9</accession>
<comment type="caution">
    <text evidence="1">The sequence shown here is derived from an EMBL/GenBank/DDBJ whole genome shotgun (WGS) entry which is preliminary data.</text>
</comment>
<proteinExistence type="predicted"/>
<gene>
    <name evidence="1" type="ORF">NH14_022160</name>
</gene>
<reference evidence="1" key="1">
    <citation type="journal article" date="2015" name="Genome Announc.">
        <title>Draft Genome Sequence of the Polyhydroxyalkanoate-Producing Bacterium Burkholderia sacchari LMG 19450 Isolated from Brazilian Sugarcane Plantation Soil.</title>
        <authorList>
            <person name="Alexandrino P.M."/>
            <person name="Mendonca T.T."/>
            <person name="Guaman Bautista L.P."/>
            <person name="Cherix J."/>
            <person name="Lozano-Sakalauskas G.C."/>
            <person name="Fujita A."/>
            <person name="Ramos Filho E."/>
            <person name="Long P."/>
            <person name="Padilla G."/>
            <person name="Taciro M.K."/>
            <person name="Gomez J.G."/>
            <person name="Silva L.F."/>
        </authorList>
    </citation>
    <scope>NUCLEOTIDE SEQUENCE</scope>
    <source>
        <strain evidence="1">LMG 19450</strain>
    </source>
</reference>
<evidence type="ECO:0000313" key="1">
    <source>
        <dbReference type="EMBL" id="NLP63814.1"/>
    </source>
</evidence>
<keyword evidence="2" id="KW-1185">Reference proteome</keyword>
<dbReference type="RefSeq" id="WP_161790852.1">
    <property type="nucleotide sequence ID" value="NZ_CADFGF010000006.1"/>
</dbReference>
<dbReference type="Proteomes" id="UP000030460">
    <property type="component" value="Unassembled WGS sequence"/>
</dbReference>
<dbReference type="AlphaFoldDB" id="A0A8T6ZHU9"/>
<name>A0A8T6ZHU9_9BURK</name>
<evidence type="ECO:0000313" key="2">
    <source>
        <dbReference type="Proteomes" id="UP000030460"/>
    </source>
</evidence>
<reference evidence="1" key="2">
    <citation type="submission" date="2020-04" db="EMBL/GenBank/DDBJ databases">
        <authorList>
            <person name="Alexandrino P."/>
            <person name="Mendonca T."/>
            <person name="Guaman L."/>
            <person name="Cherix J."/>
            <person name="Lozano-Sakalauskas G."/>
            <person name="Fujita A."/>
            <person name="Filho E.R."/>
            <person name="Long P."/>
            <person name="Padilla G."/>
            <person name="Taciro M.K."/>
            <person name="Gomez J.G."/>
            <person name="Silva L.F."/>
            <person name="Torres M."/>
        </authorList>
    </citation>
    <scope>NUCLEOTIDE SEQUENCE</scope>
    <source>
        <strain evidence="1">LMG 19450</strain>
    </source>
</reference>